<dbReference type="PANTHER" id="PTHR11274">
    <property type="entry name" value="RAD25/XP-B DNA REPAIR HELICASE"/>
    <property type="match status" value="1"/>
</dbReference>
<organism evidence="7 8">
    <name type="scientific">Novipirellula artificiosorum</name>
    <dbReference type="NCBI Taxonomy" id="2528016"/>
    <lineage>
        <taxon>Bacteria</taxon>
        <taxon>Pseudomonadati</taxon>
        <taxon>Planctomycetota</taxon>
        <taxon>Planctomycetia</taxon>
        <taxon>Pirellulales</taxon>
        <taxon>Pirellulaceae</taxon>
        <taxon>Novipirellula</taxon>
    </lineage>
</organism>
<keyword evidence="1" id="KW-0547">Nucleotide-binding</keyword>
<evidence type="ECO:0000256" key="4">
    <source>
        <dbReference type="ARBA" id="ARBA00022840"/>
    </source>
</evidence>
<keyword evidence="8" id="KW-1185">Reference proteome</keyword>
<dbReference type="SMART" id="SM00490">
    <property type="entry name" value="HELICc"/>
    <property type="match status" value="1"/>
</dbReference>
<dbReference type="InterPro" id="IPR027417">
    <property type="entry name" value="P-loop_NTPase"/>
</dbReference>
<evidence type="ECO:0000256" key="1">
    <source>
        <dbReference type="ARBA" id="ARBA00022741"/>
    </source>
</evidence>
<dbReference type="Proteomes" id="UP000319143">
    <property type="component" value="Unassembled WGS sequence"/>
</dbReference>
<evidence type="ECO:0000256" key="2">
    <source>
        <dbReference type="ARBA" id="ARBA00022801"/>
    </source>
</evidence>
<dbReference type="SMART" id="SM00487">
    <property type="entry name" value="DEXDc"/>
    <property type="match status" value="1"/>
</dbReference>
<evidence type="ECO:0000259" key="5">
    <source>
        <dbReference type="PROSITE" id="PS51192"/>
    </source>
</evidence>
<proteinExistence type="predicted"/>
<dbReference type="SUPFAM" id="SSF52540">
    <property type="entry name" value="P-loop containing nucleoside triphosphate hydrolases"/>
    <property type="match status" value="1"/>
</dbReference>
<comment type="caution">
    <text evidence="7">The sequence shown here is derived from an EMBL/GenBank/DDBJ whole genome shotgun (WGS) entry which is preliminary data.</text>
</comment>
<feature type="domain" description="Helicase C-terminal" evidence="6">
    <location>
        <begin position="332"/>
        <end position="466"/>
    </location>
</feature>
<keyword evidence="2" id="KW-0378">Hydrolase</keyword>
<dbReference type="InterPro" id="IPR006935">
    <property type="entry name" value="Helicase/UvrB_N"/>
</dbReference>
<protein>
    <submittedName>
        <fullName evidence="7">UvrABC system protein B</fullName>
    </submittedName>
</protein>
<dbReference type="PROSITE" id="PS51194">
    <property type="entry name" value="HELICASE_CTER"/>
    <property type="match status" value="1"/>
</dbReference>
<gene>
    <name evidence="7" type="primary">uvrB_1</name>
    <name evidence="7" type="ORF">Poly41_10430</name>
</gene>
<name>A0A5C6DZ69_9BACT</name>
<feature type="domain" description="Helicase ATP-binding" evidence="5">
    <location>
        <begin position="97"/>
        <end position="241"/>
    </location>
</feature>
<dbReference type="Pfam" id="PF04851">
    <property type="entry name" value="ResIII"/>
    <property type="match status" value="1"/>
</dbReference>
<dbReference type="PANTHER" id="PTHR11274:SF0">
    <property type="entry name" value="GENERAL TRANSCRIPTION AND DNA REPAIR FACTOR IIH HELICASE SUBUNIT XPB"/>
    <property type="match status" value="1"/>
</dbReference>
<accession>A0A5C6DZ69</accession>
<dbReference type="InterPro" id="IPR014001">
    <property type="entry name" value="Helicase_ATP-bd"/>
</dbReference>
<dbReference type="PROSITE" id="PS51192">
    <property type="entry name" value="HELICASE_ATP_BIND_1"/>
    <property type="match status" value="1"/>
</dbReference>
<keyword evidence="4" id="KW-0067">ATP-binding</keyword>
<evidence type="ECO:0000313" key="8">
    <source>
        <dbReference type="Proteomes" id="UP000319143"/>
    </source>
</evidence>
<dbReference type="Gene3D" id="3.40.50.300">
    <property type="entry name" value="P-loop containing nucleotide triphosphate hydrolases"/>
    <property type="match status" value="2"/>
</dbReference>
<dbReference type="GO" id="GO:0005524">
    <property type="term" value="F:ATP binding"/>
    <property type="evidence" value="ECO:0007669"/>
    <property type="project" value="UniProtKB-KW"/>
</dbReference>
<dbReference type="AlphaFoldDB" id="A0A5C6DZ69"/>
<dbReference type="GO" id="GO:0004386">
    <property type="term" value="F:helicase activity"/>
    <property type="evidence" value="ECO:0007669"/>
    <property type="project" value="UniProtKB-KW"/>
</dbReference>
<evidence type="ECO:0000259" key="6">
    <source>
        <dbReference type="PROSITE" id="PS51194"/>
    </source>
</evidence>
<dbReference type="GO" id="GO:0003677">
    <property type="term" value="F:DNA binding"/>
    <property type="evidence" value="ECO:0007669"/>
    <property type="project" value="InterPro"/>
</dbReference>
<dbReference type="Pfam" id="PF00271">
    <property type="entry name" value="Helicase_C"/>
    <property type="match status" value="1"/>
</dbReference>
<evidence type="ECO:0000313" key="7">
    <source>
        <dbReference type="EMBL" id="TWU42743.1"/>
    </source>
</evidence>
<dbReference type="GO" id="GO:0016787">
    <property type="term" value="F:hydrolase activity"/>
    <property type="evidence" value="ECO:0007669"/>
    <property type="project" value="UniProtKB-KW"/>
</dbReference>
<reference evidence="7 8" key="1">
    <citation type="submission" date="2019-02" db="EMBL/GenBank/DDBJ databases">
        <title>Deep-cultivation of Planctomycetes and their phenomic and genomic characterization uncovers novel biology.</title>
        <authorList>
            <person name="Wiegand S."/>
            <person name="Jogler M."/>
            <person name="Boedeker C."/>
            <person name="Pinto D."/>
            <person name="Vollmers J."/>
            <person name="Rivas-Marin E."/>
            <person name="Kohn T."/>
            <person name="Peeters S.H."/>
            <person name="Heuer A."/>
            <person name="Rast P."/>
            <person name="Oberbeckmann S."/>
            <person name="Bunk B."/>
            <person name="Jeske O."/>
            <person name="Meyerdierks A."/>
            <person name="Storesund J.E."/>
            <person name="Kallscheuer N."/>
            <person name="Luecker S."/>
            <person name="Lage O.M."/>
            <person name="Pohl T."/>
            <person name="Merkel B.J."/>
            <person name="Hornburger P."/>
            <person name="Mueller R.-W."/>
            <person name="Bruemmer F."/>
            <person name="Labrenz M."/>
            <person name="Spormann A.M."/>
            <person name="Op Den Camp H."/>
            <person name="Overmann J."/>
            <person name="Amann R."/>
            <person name="Jetten M.S.M."/>
            <person name="Mascher T."/>
            <person name="Medema M.H."/>
            <person name="Devos D.P."/>
            <person name="Kaster A.-K."/>
            <person name="Ovreas L."/>
            <person name="Rohde M."/>
            <person name="Galperin M.Y."/>
            <person name="Jogler C."/>
        </authorList>
    </citation>
    <scope>NUCLEOTIDE SEQUENCE [LARGE SCALE GENOMIC DNA]</scope>
    <source>
        <strain evidence="7 8">Poly41</strain>
    </source>
</reference>
<dbReference type="InterPro" id="IPR001650">
    <property type="entry name" value="Helicase_C-like"/>
</dbReference>
<dbReference type="RefSeq" id="WP_146524737.1">
    <property type="nucleotide sequence ID" value="NZ_SJPV01000001.1"/>
</dbReference>
<dbReference type="EMBL" id="SJPV01000001">
    <property type="protein sequence ID" value="TWU42743.1"/>
    <property type="molecule type" value="Genomic_DNA"/>
</dbReference>
<dbReference type="OrthoDB" id="9807155at2"/>
<dbReference type="InterPro" id="IPR050615">
    <property type="entry name" value="ATP-dep_DNA_Helicase"/>
</dbReference>
<dbReference type="CDD" id="cd17926">
    <property type="entry name" value="DEXHc_RE"/>
    <property type="match status" value="1"/>
</dbReference>
<keyword evidence="3" id="KW-0347">Helicase</keyword>
<sequence length="466" mass="52396">MSHSAFANSVRLAFDQGTLTLSGVSESLLKRLWEPNIWVSDPRSKGWRTDAIHYGEVAKRFSLHLAASWIDDVADWKPVVFPRQNLHSLRRDQADAVNAWFATRRGVVVMPTGTGKTEVALHVIARLGGSVLVVSPVRDLMYQWHDRILAATGIDAGIIGDGVHRVSPISVTTYDSASIHMPRIGNRFQLVVFDECHHLPGSVRQDAARMSAAPFRLGLTATPQRRDGMEVLLDELIGPRVYTQAIESARGKTLAHYDIVRMSVHLSEEERERYKMLGRTVANFIAERRVDDPGYDWQTLCRDSGSDPKARAAMLAFHAKRSIEDRATDKLRLIEDLFRLHAGEPVIVFCGSNAMARDVSLRFLVPCLLSHCRKRERKEILAGFREGRYPVIVANRVLDEGVDLPEVNVAIVVGGGSGTRQALQRLGRVLRKNRFGRACFYEIVTSGTRDEIRSRDRRRSDAFRKK</sequence>
<evidence type="ECO:0000256" key="3">
    <source>
        <dbReference type="ARBA" id="ARBA00022806"/>
    </source>
</evidence>